<organism evidence="2 3">
    <name type="scientific">Novosphingobium fluoreni</name>
    <dbReference type="NCBI Taxonomy" id="1391222"/>
    <lineage>
        <taxon>Bacteria</taxon>
        <taxon>Pseudomonadati</taxon>
        <taxon>Pseudomonadota</taxon>
        <taxon>Alphaproteobacteria</taxon>
        <taxon>Sphingomonadales</taxon>
        <taxon>Sphingomonadaceae</taxon>
        <taxon>Novosphingobium</taxon>
    </lineage>
</organism>
<evidence type="ECO:0000313" key="3">
    <source>
        <dbReference type="Proteomes" id="UP000561459"/>
    </source>
</evidence>
<feature type="region of interest" description="Disordered" evidence="1">
    <location>
        <begin position="1"/>
        <end position="22"/>
    </location>
</feature>
<comment type="caution">
    <text evidence="2">The sequence shown here is derived from an EMBL/GenBank/DDBJ whole genome shotgun (WGS) entry which is preliminary data.</text>
</comment>
<proteinExistence type="predicted"/>
<dbReference type="AlphaFoldDB" id="A0A7W6C3Z5"/>
<evidence type="ECO:0000256" key="1">
    <source>
        <dbReference type="SAM" id="MobiDB-lite"/>
    </source>
</evidence>
<keyword evidence="3" id="KW-1185">Reference proteome</keyword>
<accession>A0A7W6C3Z5</accession>
<protein>
    <submittedName>
        <fullName evidence="2">Uncharacterized protein</fullName>
    </submittedName>
</protein>
<dbReference type="RefSeq" id="WP_183617007.1">
    <property type="nucleotide sequence ID" value="NZ_JACIDY010000004.1"/>
</dbReference>
<dbReference type="Proteomes" id="UP000561459">
    <property type="component" value="Unassembled WGS sequence"/>
</dbReference>
<evidence type="ECO:0000313" key="2">
    <source>
        <dbReference type="EMBL" id="MBB3940393.1"/>
    </source>
</evidence>
<sequence length="101" mass="11218">MTVAVRKALQGSDRKHDCPKPHWPMARREIARSAAWEWQKKDILQGGSLPSLWSPATTMTALTDRDLSRRLLSLMEERRSALPPGAGNALVARVIAETGML</sequence>
<name>A0A7W6C3Z5_9SPHN</name>
<dbReference type="EMBL" id="JACIDY010000004">
    <property type="protein sequence ID" value="MBB3940393.1"/>
    <property type="molecule type" value="Genomic_DNA"/>
</dbReference>
<reference evidence="2 3" key="1">
    <citation type="submission" date="2020-08" db="EMBL/GenBank/DDBJ databases">
        <title>Genomic Encyclopedia of Type Strains, Phase IV (KMG-IV): sequencing the most valuable type-strain genomes for metagenomic binning, comparative biology and taxonomic classification.</title>
        <authorList>
            <person name="Goeker M."/>
        </authorList>
    </citation>
    <scope>NUCLEOTIDE SEQUENCE [LARGE SCALE GENOMIC DNA]</scope>
    <source>
        <strain evidence="2 3">DSM 27568</strain>
    </source>
</reference>
<gene>
    <name evidence="2" type="ORF">GGR39_002050</name>
</gene>
<feature type="compositionally biased region" description="Basic and acidic residues" evidence="1">
    <location>
        <begin position="12"/>
        <end position="22"/>
    </location>
</feature>